<gene>
    <name evidence="2" type="ORF">JMJ35_000017</name>
</gene>
<evidence type="ECO:0000256" key="1">
    <source>
        <dbReference type="SAM" id="MobiDB-lite"/>
    </source>
</evidence>
<protein>
    <submittedName>
        <fullName evidence="2">Uncharacterized protein</fullName>
    </submittedName>
</protein>
<comment type="caution">
    <text evidence="2">The sequence shown here is derived from an EMBL/GenBank/DDBJ whole genome shotgun (WGS) entry which is preliminary data.</text>
</comment>
<name>A0AA39R8F0_9LECA</name>
<dbReference type="EMBL" id="JAFEKC020000001">
    <property type="protein sequence ID" value="KAK0516862.1"/>
    <property type="molecule type" value="Genomic_DNA"/>
</dbReference>
<organism evidence="2 3">
    <name type="scientific">Cladonia borealis</name>
    <dbReference type="NCBI Taxonomy" id="184061"/>
    <lineage>
        <taxon>Eukaryota</taxon>
        <taxon>Fungi</taxon>
        <taxon>Dikarya</taxon>
        <taxon>Ascomycota</taxon>
        <taxon>Pezizomycotina</taxon>
        <taxon>Lecanoromycetes</taxon>
        <taxon>OSLEUM clade</taxon>
        <taxon>Lecanoromycetidae</taxon>
        <taxon>Lecanorales</taxon>
        <taxon>Lecanorineae</taxon>
        <taxon>Cladoniaceae</taxon>
        <taxon>Cladonia</taxon>
    </lineage>
</organism>
<reference evidence="2" key="1">
    <citation type="submission" date="2023-03" db="EMBL/GenBank/DDBJ databases">
        <title>Complete genome of Cladonia borealis.</title>
        <authorList>
            <person name="Park H."/>
        </authorList>
    </citation>
    <scope>NUCLEOTIDE SEQUENCE</scope>
    <source>
        <strain evidence="2">ANT050790</strain>
    </source>
</reference>
<proteinExistence type="predicted"/>
<evidence type="ECO:0000313" key="3">
    <source>
        <dbReference type="Proteomes" id="UP001166286"/>
    </source>
</evidence>
<dbReference type="AlphaFoldDB" id="A0AA39R8F0"/>
<dbReference type="Proteomes" id="UP001166286">
    <property type="component" value="Unassembled WGS sequence"/>
</dbReference>
<evidence type="ECO:0000313" key="2">
    <source>
        <dbReference type="EMBL" id="KAK0516862.1"/>
    </source>
</evidence>
<keyword evidence="3" id="KW-1185">Reference proteome</keyword>
<sequence length="169" mass="18551">MPAVGPSQMPAEPATFRRILPAVRPSQMLTIQEPGRREDLLAALLKTLSRSLSRGTWKQARQRTLESTAATGFTPQANTTELARSYMVMGNIMLIDYKYDAAEAYFDRAVPVLKALPGYHKAQMQPMSGVPIQRSGSDMGRSTAIPMKSRQSSSVEPTAKDDCSTQAYP</sequence>
<accession>A0AA39R8F0</accession>
<feature type="region of interest" description="Disordered" evidence="1">
    <location>
        <begin position="128"/>
        <end position="169"/>
    </location>
</feature>